<comment type="function">
    <text evidence="6">Catalyzes the transfer of a lysyl group from L-lysyl-tRNA(Lys) to membrane-bound phosphatidylglycerol (PG), which produces lysylphosphatidylglycerol (LPG), a major component of the bacterial membrane with a positive net charge. LPG synthesis contributes to bacterial virulence as it is involved in the resistance mechanism against cationic antimicrobial peptides (CAMP) produces by the host's immune system (defensins, cathelicidins) and by the competing microorganisms.</text>
</comment>
<keyword evidence="2" id="KW-1003">Cell membrane</keyword>
<evidence type="ECO:0000256" key="6">
    <source>
        <dbReference type="RuleBase" id="RU363042"/>
    </source>
</evidence>
<evidence type="ECO:0000313" key="8">
    <source>
        <dbReference type="Proteomes" id="UP000468766"/>
    </source>
</evidence>
<dbReference type="GO" id="GO:0006629">
    <property type="term" value="P:lipid metabolic process"/>
    <property type="evidence" value="ECO:0007669"/>
    <property type="project" value="UniProtKB-KW"/>
</dbReference>
<keyword evidence="6" id="KW-0046">Antibiotic resistance</keyword>
<dbReference type="InterPro" id="IPR022791">
    <property type="entry name" value="L-PG_synthase/AglD"/>
</dbReference>
<keyword evidence="3 6" id="KW-0812">Transmembrane</keyword>
<feature type="transmembrane region" description="Helical" evidence="6">
    <location>
        <begin position="289"/>
        <end position="312"/>
    </location>
</feature>
<feature type="transmembrane region" description="Helical" evidence="6">
    <location>
        <begin position="35"/>
        <end position="58"/>
    </location>
</feature>
<evidence type="ECO:0000313" key="7">
    <source>
        <dbReference type="EMBL" id="KAB2951810.1"/>
    </source>
</evidence>
<dbReference type="PANTHER" id="PTHR39087">
    <property type="entry name" value="UPF0104 MEMBRANE PROTEIN MJ1595"/>
    <property type="match status" value="1"/>
</dbReference>
<comment type="similarity">
    <text evidence="6">Belongs to the LPG synthase family.</text>
</comment>
<comment type="subcellular location">
    <subcellularLocation>
        <location evidence="1 6">Cell membrane</location>
        <topology evidence="1 6">Multi-pass membrane protein</topology>
    </subcellularLocation>
</comment>
<feature type="transmembrane region" description="Helical" evidence="6">
    <location>
        <begin position="112"/>
        <end position="138"/>
    </location>
</feature>
<feature type="transmembrane region" description="Helical" evidence="6">
    <location>
        <begin position="262"/>
        <end position="283"/>
    </location>
</feature>
<keyword evidence="6" id="KW-0808">Transferase</keyword>
<keyword evidence="8" id="KW-1185">Reference proteome</keyword>
<gene>
    <name evidence="6" type="primary">mprF</name>
    <name evidence="7" type="ORF">F9B85_10995</name>
</gene>
<name>A0A6I0F0Z6_9FIRM</name>
<dbReference type="NCBIfam" id="TIGR00374">
    <property type="entry name" value="flippase-like domain"/>
    <property type="match status" value="1"/>
</dbReference>
<dbReference type="Pfam" id="PF03706">
    <property type="entry name" value="LPG_synthase_TM"/>
    <property type="match status" value="1"/>
</dbReference>
<evidence type="ECO:0000256" key="4">
    <source>
        <dbReference type="ARBA" id="ARBA00022989"/>
    </source>
</evidence>
<dbReference type="GO" id="GO:0046677">
    <property type="term" value="P:response to antibiotic"/>
    <property type="evidence" value="ECO:0007669"/>
    <property type="project" value="UniProtKB-KW"/>
</dbReference>
<keyword evidence="6" id="KW-0443">Lipid metabolism</keyword>
<evidence type="ECO:0000256" key="5">
    <source>
        <dbReference type="ARBA" id="ARBA00023136"/>
    </source>
</evidence>
<evidence type="ECO:0000256" key="2">
    <source>
        <dbReference type="ARBA" id="ARBA00022475"/>
    </source>
</evidence>
<feature type="transmembrane region" description="Helical" evidence="6">
    <location>
        <begin position="233"/>
        <end position="255"/>
    </location>
</feature>
<comment type="catalytic activity">
    <reaction evidence="6">
        <text>L-lysyl-tRNA(Lys) + a 1,2-diacyl-sn-glycero-3-phospho-(1'-sn-glycerol) = a 1,2-diacyl-sn-glycero-3-phospho-1'-(3'-O-L-lysyl)-sn-glycerol + tRNA(Lys)</text>
        <dbReference type="Rhea" id="RHEA:10668"/>
        <dbReference type="Rhea" id="RHEA-COMP:9696"/>
        <dbReference type="Rhea" id="RHEA-COMP:9697"/>
        <dbReference type="ChEBI" id="CHEBI:64716"/>
        <dbReference type="ChEBI" id="CHEBI:75792"/>
        <dbReference type="ChEBI" id="CHEBI:78442"/>
        <dbReference type="ChEBI" id="CHEBI:78529"/>
        <dbReference type="EC" id="2.3.2.3"/>
    </reaction>
</comment>
<keyword evidence="5 6" id="KW-0472">Membrane</keyword>
<proteinExistence type="inferred from homology"/>
<evidence type="ECO:0000256" key="3">
    <source>
        <dbReference type="ARBA" id="ARBA00022692"/>
    </source>
</evidence>
<dbReference type="EC" id="2.3.2.3" evidence="6"/>
<dbReference type="Proteomes" id="UP000468766">
    <property type="component" value="Unassembled WGS sequence"/>
</dbReference>
<protein>
    <recommendedName>
        <fullName evidence="6">Phosphatidylglycerol lysyltransferase</fullName>
        <ecNumber evidence="6">2.3.2.3</ecNumber>
    </recommendedName>
    <alternativeName>
        <fullName evidence="6">Lysylphosphatidylglycerol synthase</fullName>
    </alternativeName>
</protein>
<feature type="transmembrane region" description="Helical" evidence="6">
    <location>
        <begin position="150"/>
        <end position="171"/>
    </location>
</feature>
<dbReference type="GO" id="GO:0050071">
    <property type="term" value="F:phosphatidylglycerol lysyltransferase activity"/>
    <property type="evidence" value="ECO:0007669"/>
    <property type="project" value="UniProtKB-EC"/>
</dbReference>
<accession>A0A6I0F0Z6</accession>
<dbReference type="GO" id="GO:0005886">
    <property type="term" value="C:plasma membrane"/>
    <property type="evidence" value="ECO:0007669"/>
    <property type="project" value="UniProtKB-SubCell"/>
</dbReference>
<organism evidence="7 8">
    <name type="scientific">Heliorestis acidaminivorans</name>
    <dbReference type="NCBI Taxonomy" id="553427"/>
    <lineage>
        <taxon>Bacteria</taxon>
        <taxon>Bacillati</taxon>
        <taxon>Bacillota</taxon>
        <taxon>Clostridia</taxon>
        <taxon>Eubacteriales</taxon>
        <taxon>Heliobacteriaceae</taxon>
        <taxon>Heliorestis</taxon>
    </lineage>
</organism>
<evidence type="ECO:0000256" key="1">
    <source>
        <dbReference type="ARBA" id="ARBA00004651"/>
    </source>
</evidence>
<sequence>MKALLYVVGLSILAFLLWSVPISELIDTLKSMDRTLLFFASLLQIFTVALIALQWYIFAKKIGGKVTYLDMVHMNLAGTFVESITPAMKAGGEGAKIWLLCSKMRFSLSQAVALLTLQKAISIVPFLLISAIGLSWLMLNHRVEGLQGQIFLGSFLFLLATTGLILLFLLIPKQMMALLERIPLSKGRKEKALAGIDAFRQAIAETKGDQAIWMGQGALSIFIWLLYPVKAYIVVLAFDVPISLALIGVITYLAYMVAMLPLSPGGIGTFEGAMVLLLSSFNIPLQESLALAVAIRFVTFWLVFLISAIYLASHKVWNLLQNLRKPIVS</sequence>
<dbReference type="PANTHER" id="PTHR39087:SF2">
    <property type="entry name" value="UPF0104 MEMBRANE PROTEIN MJ1595"/>
    <property type="match status" value="1"/>
</dbReference>
<keyword evidence="4 6" id="KW-1133">Transmembrane helix</keyword>
<reference evidence="7 8" key="1">
    <citation type="submission" date="2019-10" db="EMBL/GenBank/DDBJ databases">
        <title>Whole-genome sequence of the extremophile Heliorestis acidaminivorans DSM 24790.</title>
        <authorList>
            <person name="Kyndt J.A."/>
            <person name="Meyer T.E."/>
        </authorList>
    </citation>
    <scope>NUCLEOTIDE SEQUENCE [LARGE SCALE GENOMIC DNA]</scope>
    <source>
        <strain evidence="7 8">DSM 24790</strain>
    </source>
</reference>
<dbReference type="RefSeq" id="WP_151620871.1">
    <property type="nucleotide sequence ID" value="NZ_WBXO01000009.1"/>
</dbReference>
<dbReference type="EMBL" id="WBXO01000009">
    <property type="protein sequence ID" value="KAB2951810.1"/>
    <property type="molecule type" value="Genomic_DNA"/>
</dbReference>
<comment type="caution">
    <text evidence="7">The sequence shown here is derived from an EMBL/GenBank/DDBJ whole genome shotgun (WGS) entry which is preliminary data.</text>
</comment>
<dbReference type="OrthoDB" id="2111097at2"/>
<dbReference type="AlphaFoldDB" id="A0A6I0F0Z6"/>